<dbReference type="Proteomes" id="UP000177625">
    <property type="component" value="Unassembled WGS sequence"/>
</dbReference>
<dbReference type="EMBL" id="FJVC01000088">
    <property type="protein sequence ID" value="CZT42368.1"/>
    <property type="molecule type" value="Genomic_DNA"/>
</dbReference>
<sequence>MPLQDAMKDTSMVLYFLMHEECSKKVMRCHVMSCQEKAHPTPLHSTPPQRQCWIAASWKQAAIGPTHSISGELPLGVNSGVDSTAKHHMLV</sequence>
<dbReference type="AlphaFoldDB" id="A0A1E1LZT9"/>
<gene>
    <name evidence="1" type="ORF">RSE6_02238</name>
</gene>
<evidence type="ECO:0000313" key="2">
    <source>
        <dbReference type="Proteomes" id="UP000177625"/>
    </source>
</evidence>
<accession>A0A1E1LZT9</accession>
<proteinExistence type="predicted"/>
<organism evidence="1 2">
    <name type="scientific">Rhynchosporium secalis</name>
    <name type="common">Barley scald fungus</name>
    <dbReference type="NCBI Taxonomy" id="38038"/>
    <lineage>
        <taxon>Eukaryota</taxon>
        <taxon>Fungi</taxon>
        <taxon>Dikarya</taxon>
        <taxon>Ascomycota</taxon>
        <taxon>Pezizomycotina</taxon>
        <taxon>Leotiomycetes</taxon>
        <taxon>Helotiales</taxon>
        <taxon>Ploettnerulaceae</taxon>
        <taxon>Rhynchosporium</taxon>
    </lineage>
</organism>
<evidence type="ECO:0000313" key="1">
    <source>
        <dbReference type="EMBL" id="CZT42368.1"/>
    </source>
</evidence>
<name>A0A1E1LZT9_RHYSE</name>
<keyword evidence="2" id="KW-1185">Reference proteome</keyword>
<reference evidence="2" key="1">
    <citation type="submission" date="2016-03" db="EMBL/GenBank/DDBJ databases">
        <authorList>
            <person name="Guldener U."/>
        </authorList>
    </citation>
    <scope>NUCLEOTIDE SEQUENCE [LARGE SCALE GENOMIC DNA]</scope>
</reference>
<protein>
    <submittedName>
        <fullName evidence="1">Uncharacterized protein</fullName>
    </submittedName>
</protein>